<dbReference type="GO" id="GO:0003677">
    <property type="term" value="F:DNA binding"/>
    <property type="evidence" value="ECO:0007669"/>
    <property type="project" value="UniProtKB-KW"/>
</dbReference>
<feature type="domain" description="HTH gntR-type" evidence="4">
    <location>
        <begin position="32"/>
        <end position="102"/>
    </location>
</feature>
<evidence type="ECO:0000313" key="5">
    <source>
        <dbReference type="EMBL" id="CAE40181.1"/>
    </source>
</evidence>
<dbReference type="PRINTS" id="PR00035">
    <property type="entry name" value="HTHGNTR"/>
</dbReference>
<evidence type="ECO:0000256" key="1">
    <source>
        <dbReference type="ARBA" id="ARBA00023015"/>
    </source>
</evidence>
<dbReference type="Pfam" id="PF00392">
    <property type="entry name" value="GntR"/>
    <property type="match status" value="1"/>
</dbReference>
<dbReference type="PROSITE" id="PS50949">
    <property type="entry name" value="HTH_GNTR"/>
    <property type="match status" value="1"/>
</dbReference>
<dbReference type="PANTHER" id="PTHR43537:SF5">
    <property type="entry name" value="UXU OPERON TRANSCRIPTIONAL REGULATOR"/>
    <property type="match status" value="1"/>
</dbReference>
<dbReference type="GO" id="GO:0003700">
    <property type="term" value="F:DNA-binding transcription factor activity"/>
    <property type="evidence" value="ECO:0007669"/>
    <property type="project" value="InterPro"/>
</dbReference>
<dbReference type="Gene3D" id="1.10.10.10">
    <property type="entry name" value="Winged helix-like DNA-binding domain superfamily/Winged helix DNA-binding domain"/>
    <property type="match status" value="1"/>
</dbReference>
<dbReference type="InterPro" id="IPR008920">
    <property type="entry name" value="TF_FadR/GntR_C"/>
</dbReference>
<dbReference type="Gene3D" id="1.20.120.530">
    <property type="entry name" value="GntR ligand-binding domain-like"/>
    <property type="match status" value="1"/>
</dbReference>
<dbReference type="InterPro" id="IPR036390">
    <property type="entry name" value="WH_DNA-bd_sf"/>
</dbReference>
<evidence type="ECO:0000256" key="2">
    <source>
        <dbReference type="ARBA" id="ARBA00023125"/>
    </source>
</evidence>
<keyword evidence="2" id="KW-0238">DNA-binding</keyword>
<dbReference type="SMART" id="SM00895">
    <property type="entry name" value="FCD"/>
    <property type="match status" value="1"/>
</dbReference>
<organism evidence="5 6">
    <name type="scientific">Bordetella parapertussis (strain 12822 / ATCC BAA-587 / NCTC 13253)</name>
    <dbReference type="NCBI Taxonomy" id="257311"/>
    <lineage>
        <taxon>Bacteria</taxon>
        <taxon>Pseudomonadati</taxon>
        <taxon>Pseudomonadota</taxon>
        <taxon>Betaproteobacteria</taxon>
        <taxon>Burkholderiales</taxon>
        <taxon>Alcaligenaceae</taxon>
        <taxon>Bordetella</taxon>
    </lineage>
</organism>
<dbReference type="AlphaFoldDB" id="Q7W1C3"/>
<protein>
    <submittedName>
        <fullName evidence="5">GntR-family transcriptional regulator</fullName>
    </submittedName>
</protein>
<dbReference type="InterPro" id="IPR011711">
    <property type="entry name" value="GntR_C"/>
</dbReference>
<dbReference type="Proteomes" id="UP000001421">
    <property type="component" value="Chromosome"/>
</dbReference>
<dbReference type="SMART" id="SM00345">
    <property type="entry name" value="HTH_GNTR"/>
    <property type="match status" value="1"/>
</dbReference>
<dbReference type="HOGENOM" id="CLU_017584_5_1_4"/>
<accession>Q7W1C3</accession>
<dbReference type="SUPFAM" id="SSF46785">
    <property type="entry name" value="Winged helix' DNA-binding domain"/>
    <property type="match status" value="1"/>
</dbReference>
<dbReference type="KEGG" id="bpa:BPP0772"/>
<name>Q7W1C3_BORPA</name>
<reference evidence="6" key="1">
    <citation type="journal article" date="2003" name="Nat. Genet.">
        <title>Comparative analysis of the genome sequences of Bordetella pertussis, Bordetella parapertussis and Bordetella bronchiseptica.</title>
        <authorList>
            <person name="Parkhill J."/>
            <person name="Sebaihia M."/>
            <person name="Preston A."/>
            <person name="Murphy L.D."/>
            <person name="Thomson N.R."/>
            <person name="Harris D.E."/>
            <person name="Holden M.T.G."/>
            <person name="Churcher C.M."/>
            <person name="Bentley S.D."/>
            <person name="Mungall K.L."/>
            <person name="Cerdeno-Tarraga A.-M."/>
            <person name="Temple L."/>
            <person name="James K.D."/>
            <person name="Harris B."/>
            <person name="Quail M.A."/>
            <person name="Achtman M."/>
            <person name="Atkin R."/>
            <person name="Baker S."/>
            <person name="Basham D."/>
            <person name="Bason N."/>
            <person name="Cherevach I."/>
            <person name="Chillingworth T."/>
            <person name="Collins M."/>
            <person name="Cronin A."/>
            <person name="Davis P."/>
            <person name="Doggett J."/>
            <person name="Feltwell T."/>
            <person name="Goble A."/>
            <person name="Hamlin N."/>
            <person name="Hauser H."/>
            <person name="Holroyd S."/>
            <person name="Jagels K."/>
            <person name="Leather S."/>
            <person name="Moule S."/>
            <person name="Norberczak H."/>
            <person name="O'Neil S."/>
            <person name="Ormond D."/>
            <person name="Price C."/>
            <person name="Rabbinowitsch E."/>
            <person name="Rutter S."/>
            <person name="Sanders M."/>
            <person name="Saunders D."/>
            <person name="Seeger K."/>
            <person name="Sharp S."/>
            <person name="Simmonds M."/>
            <person name="Skelton J."/>
            <person name="Squares R."/>
            <person name="Squares S."/>
            <person name="Stevens K."/>
            <person name="Unwin L."/>
            <person name="Whitehead S."/>
            <person name="Barrell B.G."/>
            <person name="Maskell D.J."/>
        </authorList>
    </citation>
    <scope>NUCLEOTIDE SEQUENCE [LARGE SCALE GENOMIC DNA]</scope>
    <source>
        <strain evidence="6">12822 / ATCC BAA-587 / NCTC 13253</strain>
    </source>
</reference>
<dbReference type="CDD" id="cd07377">
    <property type="entry name" value="WHTH_GntR"/>
    <property type="match status" value="1"/>
</dbReference>
<dbReference type="SUPFAM" id="SSF48008">
    <property type="entry name" value="GntR ligand-binding domain-like"/>
    <property type="match status" value="1"/>
</dbReference>
<evidence type="ECO:0000256" key="3">
    <source>
        <dbReference type="ARBA" id="ARBA00023163"/>
    </source>
</evidence>
<dbReference type="Pfam" id="PF07729">
    <property type="entry name" value="FCD"/>
    <property type="match status" value="1"/>
</dbReference>
<evidence type="ECO:0000313" key="6">
    <source>
        <dbReference type="Proteomes" id="UP000001421"/>
    </source>
</evidence>
<keyword evidence="3" id="KW-0804">Transcription</keyword>
<evidence type="ECO:0000259" key="4">
    <source>
        <dbReference type="PROSITE" id="PS50949"/>
    </source>
</evidence>
<dbReference type="InterPro" id="IPR036388">
    <property type="entry name" value="WH-like_DNA-bd_sf"/>
</dbReference>
<dbReference type="PANTHER" id="PTHR43537">
    <property type="entry name" value="TRANSCRIPTIONAL REGULATOR, GNTR FAMILY"/>
    <property type="match status" value="1"/>
</dbReference>
<dbReference type="InterPro" id="IPR000524">
    <property type="entry name" value="Tscrpt_reg_HTH_GntR"/>
</dbReference>
<keyword evidence="1" id="KW-0805">Transcription regulation</keyword>
<sequence>MTIIWITKRCTMAAAMKTVETNPNPLGPIKAVRSRDLLADALREQILSGARPSGVALPSERELTEETGLSRAAVRDALRVLESEGLIETRQGRYGGSVVKLPANDALARPVALFARARGISLQEMIEARVAIEPTIAELAALRRTPEDLQALIQATDLLQEALPRVEQFLDLNVRWYFALADACHNDLLRAFIVSIAGLILAATSREGQTPEPTRRLILQSHRRVVDAVIAGDAPAARRRMERHVAGYQEHYERLGLTPSA</sequence>
<dbReference type="EMBL" id="BX640425">
    <property type="protein sequence ID" value="CAE40181.1"/>
    <property type="molecule type" value="Genomic_DNA"/>
</dbReference>
<gene>
    <name evidence="5" type="ordered locus">BPP0772</name>
</gene>
<proteinExistence type="predicted"/>